<keyword evidence="4" id="KW-1185">Reference proteome</keyword>
<dbReference type="OrthoDB" id="48988at2759"/>
<evidence type="ECO:0000313" key="4">
    <source>
        <dbReference type="Proteomes" id="UP000664132"/>
    </source>
</evidence>
<proteinExistence type="predicted"/>
<protein>
    <recommendedName>
        <fullName evidence="2">NADP-dependent oxidoreductase domain-containing protein</fullName>
    </recommendedName>
</protein>
<dbReference type="GO" id="GO:0016491">
    <property type="term" value="F:oxidoreductase activity"/>
    <property type="evidence" value="ECO:0007669"/>
    <property type="project" value="UniProtKB-KW"/>
</dbReference>
<reference evidence="3" key="1">
    <citation type="submission" date="2021-02" db="EMBL/GenBank/DDBJ databases">
        <title>Genome sequence Cadophora malorum strain M34.</title>
        <authorList>
            <person name="Stefanovic E."/>
            <person name="Vu D."/>
            <person name="Scully C."/>
            <person name="Dijksterhuis J."/>
            <person name="Roader J."/>
            <person name="Houbraken J."/>
        </authorList>
    </citation>
    <scope>NUCLEOTIDE SEQUENCE</scope>
    <source>
        <strain evidence="3">M34</strain>
    </source>
</reference>
<comment type="caution">
    <text evidence="3">The sequence shown here is derived from an EMBL/GenBank/DDBJ whole genome shotgun (WGS) entry which is preliminary data.</text>
</comment>
<evidence type="ECO:0000313" key="3">
    <source>
        <dbReference type="EMBL" id="KAG4422306.1"/>
    </source>
</evidence>
<dbReference type="EMBL" id="JAFJYH010000051">
    <property type="protein sequence ID" value="KAG4422306.1"/>
    <property type="molecule type" value="Genomic_DNA"/>
</dbReference>
<evidence type="ECO:0000256" key="1">
    <source>
        <dbReference type="ARBA" id="ARBA00023002"/>
    </source>
</evidence>
<gene>
    <name evidence="3" type="ORF">IFR04_004572</name>
</gene>
<dbReference type="PANTHER" id="PTHR43364:SF4">
    <property type="entry name" value="NAD(P)-LINKED OXIDOREDUCTASE SUPERFAMILY PROTEIN"/>
    <property type="match status" value="1"/>
</dbReference>
<dbReference type="InterPro" id="IPR050523">
    <property type="entry name" value="AKR_Detox_Biosynth"/>
</dbReference>
<dbReference type="SUPFAM" id="SSF51430">
    <property type="entry name" value="NAD(P)-linked oxidoreductase"/>
    <property type="match status" value="1"/>
</dbReference>
<keyword evidence="1" id="KW-0560">Oxidoreductase</keyword>
<dbReference type="PANTHER" id="PTHR43364">
    <property type="entry name" value="NADH-SPECIFIC METHYLGLYOXAL REDUCTASE-RELATED"/>
    <property type="match status" value="1"/>
</dbReference>
<dbReference type="AlphaFoldDB" id="A0A8H7WCH3"/>
<dbReference type="Pfam" id="PF00248">
    <property type="entry name" value="Aldo_ket_red"/>
    <property type="match status" value="1"/>
</dbReference>
<dbReference type="InterPro" id="IPR023210">
    <property type="entry name" value="NADP_OxRdtase_dom"/>
</dbReference>
<sequence length="336" mass="37236">MASLNFTQDSPVTLVVGTSHWNVTPESEAFQHEVLAVMKQYNVTHLDTARAYVRDSETAIGKKSLGPEIKITTKAPTAPGNGAGSRESVLKAARESLADLKVSVYLLHGPDETIPIAETYSAIQTLYLENRFDEFGLSNMTKDQVLEYYNHAKAHDLILPTVFQSAYAPVTRHNETLLFPTLRQLGIRIQAYSPLAMGFLAKSPSDFEVGAKDLQGRWDASTVHGEVHMFMFGKPSFIAMLGDWCALAEESGAGKVGLAYRWVRYHSALKGELGDEMIIGASSARQLEETMKEIEKGPLEQWVVERIEGMWESVKEDAEVDTQRALRVVIMGEGKK</sequence>
<dbReference type="Gene3D" id="3.20.20.100">
    <property type="entry name" value="NADP-dependent oxidoreductase domain"/>
    <property type="match status" value="1"/>
</dbReference>
<evidence type="ECO:0000259" key="2">
    <source>
        <dbReference type="Pfam" id="PF00248"/>
    </source>
</evidence>
<accession>A0A8H7WCH3</accession>
<dbReference type="InterPro" id="IPR036812">
    <property type="entry name" value="NAD(P)_OxRdtase_dom_sf"/>
</dbReference>
<dbReference type="Proteomes" id="UP000664132">
    <property type="component" value="Unassembled WGS sequence"/>
</dbReference>
<feature type="domain" description="NADP-dependent oxidoreductase" evidence="2">
    <location>
        <begin position="14"/>
        <end position="311"/>
    </location>
</feature>
<organism evidence="3 4">
    <name type="scientific">Cadophora malorum</name>
    <dbReference type="NCBI Taxonomy" id="108018"/>
    <lineage>
        <taxon>Eukaryota</taxon>
        <taxon>Fungi</taxon>
        <taxon>Dikarya</taxon>
        <taxon>Ascomycota</taxon>
        <taxon>Pezizomycotina</taxon>
        <taxon>Leotiomycetes</taxon>
        <taxon>Helotiales</taxon>
        <taxon>Ploettnerulaceae</taxon>
        <taxon>Cadophora</taxon>
    </lineage>
</organism>
<name>A0A8H7WCH3_9HELO</name>